<dbReference type="Pfam" id="PF00226">
    <property type="entry name" value="DnaJ"/>
    <property type="match status" value="1"/>
</dbReference>
<keyword evidence="4" id="KW-0143">Chaperone</keyword>
<dbReference type="EMBL" id="LWCA01001011">
    <property type="protein sequence ID" value="OAF66177.1"/>
    <property type="molecule type" value="Genomic_DNA"/>
</dbReference>
<evidence type="ECO:0000259" key="7">
    <source>
        <dbReference type="PROSITE" id="PS50076"/>
    </source>
</evidence>
<evidence type="ECO:0000256" key="5">
    <source>
        <dbReference type="ARBA" id="ARBA00023242"/>
    </source>
</evidence>
<name>A0A177AVY2_9BILA</name>
<accession>A0A177AVY2</accession>
<reference evidence="8 9" key="1">
    <citation type="submission" date="2016-04" db="EMBL/GenBank/DDBJ databases">
        <title>The genome of Intoshia linei affirms orthonectids as highly simplified spiralians.</title>
        <authorList>
            <person name="Mikhailov K.V."/>
            <person name="Slusarev G.S."/>
            <person name="Nikitin M.A."/>
            <person name="Logacheva M.D."/>
            <person name="Penin A."/>
            <person name="Aleoshin V."/>
            <person name="Panchin Y.V."/>
        </authorList>
    </citation>
    <scope>NUCLEOTIDE SEQUENCE [LARGE SCALE GENOMIC DNA]</scope>
    <source>
        <strain evidence="8">Intl2013</strain>
        <tissue evidence="8">Whole animal</tissue>
    </source>
</reference>
<dbReference type="GO" id="GO:0005681">
    <property type="term" value="C:spliceosomal complex"/>
    <property type="evidence" value="ECO:0007669"/>
    <property type="project" value="TreeGrafter"/>
</dbReference>
<dbReference type="GO" id="GO:0000390">
    <property type="term" value="P:spliceosomal complex disassembly"/>
    <property type="evidence" value="ECO:0007669"/>
    <property type="project" value="TreeGrafter"/>
</dbReference>
<gene>
    <name evidence="8" type="ORF">A3Q56_06078</name>
</gene>
<dbReference type="InterPro" id="IPR036869">
    <property type="entry name" value="J_dom_sf"/>
</dbReference>
<protein>
    <recommendedName>
        <fullName evidence="7">J domain-containing protein</fullName>
    </recommendedName>
</protein>
<evidence type="ECO:0000313" key="9">
    <source>
        <dbReference type="Proteomes" id="UP000078046"/>
    </source>
</evidence>
<dbReference type="Gene3D" id="1.10.287.110">
    <property type="entry name" value="DnaJ domain"/>
    <property type="match status" value="1"/>
</dbReference>
<keyword evidence="9" id="KW-1185">Reference proteome</keyword>
<dbReference type="OrthoDB" id="10250354at2759"/>
<evidence type="ECO:0000256" key="3">
    <source>
        <dbReference type="ARBA" id="ARBA00022490"/>
    </source>
</evidence>
<evidence type="ECO:0000313" key="8">
    <source>
        <dbReference type="EMBL" id="OAF66177.1"/>
    </source>
</evidence>
<evidence type="ECO:0000256" key="6">
    <source>
        <dbReference type="SAM" id="Coils"/>
    </source>
</evidence>
<evidence type="ECO:0000256" key="1">
    <source>
        <dbReference type="ARBA" id="ARBA00004123"/>
    </source>
</evidence>
<dbReference type="InterPro" id="IPR052094">
    <property type="entry name" value="Pre-mRNA-splicing_ERAD"/>
</dbReference>
<dbReference type="PRINTS" id="PR00625">
    <property type="entry name" value="JDOMAIN"/>
</dbReference>
<dbReference type="PANTHER" id="PTHR44313">
    <property type="entry name" value="DNAJ HOMOLOG SUBFAMILY C MEMBER 17"/>
    <property type="match status" value="1"/>
</dbReference>
<dbReference type="PROSITE" id="PS50076">
    <property type="entry name" value="DNAJ_2"/>
    <property type="match status" value="1"/>
</dbReference>
<feature type="coiled-coil region" evidence="6">
    <location>
        <begin position="78"/>
        <end position="105"/>
    </location>
</feature>
<dbReference type="Proteomes" id="UP000078046">
    <property type="component" value="Unassembled WGS sequence"/>
</dbReference>
<comment type="subcellular location">
    <subcellularLocation>
        <location evidence="2">Cytoplasm</location>
    </subcellularLocation>
    <subcellularLocation>
        <location evidence="1">Nucleus</location>
    </subcellularLocation>
</comment>
<keyword evidence="3" id="KW-0963">Cytoplasm</keyword>
<dbReference type="PANTHER" id="PTHR44313:SF1">
    <property type="entry name" value="DNAJ HOMOLOG SUBFAMILY C MEMBER 17"/>
    <property type="match status" value="1"/>
</dbReference>
<feature type="domain" description="J" evidence="7">
    <location>
        <begin position="11"/>
        <end position="75"/>
    </location>
</feature>
<keyword evidence="5" id="KW-0539">Nucleus</keyword>
<dbReference type="SUPFAM" id="SSF46565">
    <property type="entry name" value="Chaperone J-domain"/>
    <property type="match status" value="1"/>
</dbReference>
<dbReference type="AlphaFoldDB" id="A0A177AVY2"/>
<comment type="caution">
    <text evidence="8">The sequence shown here is derived from an EMBL/GenBank/DDBJ whole genome shotgun (WGS) entry which is preliminary data.</text>
</comment>
<dbReference type="SMART" id="SM00271">
    <property type="entry name" value="DnaJ"/>
    <property type="match status" value="1"/>
</dbReference>
<dbReference type="InterPro" id="IPR001623">
    <property type="entry name" value="DnaJ_domain"/>
</dbReference>
<evidence type="ECO:0000256" key="2">
    <source>
        <dbReference type="ARBA" id="ARBA00004496"/>
    </source>
</evidence>
<keyword evidence="6" id="KW-0175">Coiled coil</keyword>
<dbReference type="GO" id="GO:0005737">
    <property type="term" value="C:cytoplasm"/>
    <property type="evidence" value="ECO:0007669"/>
    <property type="project" value="UniProtKB-SubCell"/>
</dbReference>
<proteinExistence type="predicted"/>
<sequence>MSHEKDIMKLNLYSVLDIEDFSDEKQIRKAYRKLSLKYHPDKNKSANAVTEFLKIGKCLEILTDKTLRDQYDCTLRSRKAAEIRLSAMNKQRKKLRNDLELREKNFKAEEKLSSDYEARIKMLRKQTEEMLKNELKTYNKEIKKSGYFII</sequence>
<organism evidence="8 9">
    <name type="scientific">Intoshia linei</name>
    <dbReference type="NCBI Taxonomy" id="1819745"/>
    <lineage>
        <taxon>Eukaryota</taxon>
        <taxon>Metazoa</taxon>
        <taxon>Spiralia</taxon>
        <taxon>Lophotrochozoa</taxon>
        <taxon>Mesozoa</taxon>
        <taxon>Orthonectida</taxon>
        <taxon>Rhopaluridae</taxon>
        <taxon>Intoshia</taxon>
    </lineage>
</organism>
<dbReference type="CDD" id="cd06257">
    <property type="entry name" value="DnaJ"/>
    <property type="match status" value="1"/>
</dbReference>
<evidence type="ECO:0000256" key="4">
    <source>
        <dbReference type="ARBA" id="ARBA00023186"/>
    </source>
</evidence>